<dbReference type="AlphaFoldDB" id="A0A7T0Q8C5"/>
<sequence>MTYHDRGIKKWQGFFLSEHNEQMDQQQDSTKLKWRKAMSSECIESVLSAAITHQSSLVIQKKPLHADSFPESDIVGRIVGIDEDLLFIRTATEVISLPFSSILNVEERTVEKWYK</sequence>
<geneLocation type="plasmid" evidence="1">
    <name>pLIS4</name>
</geneLocation>
<reference evidence="1" key="1">
    <citation type="journal article" date="2020" name="Int. J. Mol. Sci.">
        <title>Genetic Carriers and Genomic Distribution of cadA6-A Novel Variant of a Cadmium Resistance Determinant Identified in Listeria spp.</title>
        <authorList>
            <person name="Chmielowska C."/>
            <person name="Korsak D."/>
            <person name="Szmulkowska B."/>
            <person name="Krop A."/>
            <person name="Lipka K."/>
            <person name="Krupinska M."/>
            <person name="Bartosik D."/>
        </authorList>
    </citation>
    <scope>NUCLEOTIDE SEQUENCE</scope>
    <source>
        <strain evidence="1">Sr12</strain>
    </source>
</reference>
<gene>
    <name evidence="1" type="ORF">pLIS400081c</name>
</gene>
<keyword evidence="1" id="KW-0614">Plasmid</keyword>
<organism evidence="1">
    <name type="scientific">Listeria seeligeri</name>
    <dbReference type="NCBI Taxonomy" id="1640"/>
    <lineage>
        <taxon>Bacteria</taxon>
        <taxon>Bacillati</taxon>
        <taxon>Bacillota</taxon>
        <taxon>Bacilli</taxon>
        <taxon>Bacillales</taxon>
        <taxon>Listeriaceae</taxon>
        <taxon>Listeria</taxon>
    </lineage>
</organism>
<protein>
    <submittedName>
        <fullName evidence="1">Uncharacterized protein</fullName>
    </submittedName>
</protein>
<dbReference type="EMBL" id="MW124301">
    <property type="protein sequence ID" value="QPL19365.1"/>
    <property type="molecule type" value="Genomic_DNA"/>
</dbReference>
<proteinExistence type="predicted"/>
<evidence type="ECO:0000313" key="1">
    <source>
        <dbReference type="EMBL" id="QPL19365.1"/>
    </source>
</evidence>
<name>A0A7T0Q8C5_LISSE</name>
<accession>A0A7T0Q8C5</accession>
<dbReference type="RefSeq" id="WP_243279920.1">
    <property type="nucleotide sequence ID" value="NZ_JAPJXG010000018.1"/>
</dbReference>
<reference evidence="1" key="2">
    <citation type="submission" date="2020-10" db="EMBL/GenBank/DDBJ databases">
        <authorList>
            <person name="Chmielowska C.A."/>
            <person name="Korsak D."/>
            <person name="Bartosik D."/>
        </authorList>
    </citation>
    <scope>NUCLEOTIDE SEQUENCE</scope>
    <source>
        <strain evidence="1">Sr12</strain>
        <plasmid evidence="1">pLIS4</plasmid>
    </source>
</reference>